<dbReference type="AlphaFoldDB" id="A0A6A6N307"/>
<name>A0A6A6N307_HEVBR</name>
<accession>A0A6A6N307</accession>
<dbReference type="Proteomes" id="UP000467840">
    <property type="component" value="Chromosome 10"/>
</dbReference>
<evidence type="ECO:0000313" key="1">
    <source>
        <dbReference type="EMBL" id="KAF2319807.1"/>
    </source>
</evidence>
<comment type="caution">
    <text evidence="1">The sequence shown here is derived from an EMBL/GenBank/DDBJ whole genome shotgun (WGS) entry which is preliminary data.</text>
</comment>
<protein>
    <submittedName>
        <fullName evidence="1">Uncharacterized protein</fullName>
    </submittedName>
</protein>
<reference evidence="1 2" key="1">
    <citation type="journal article" date="2020" name="Mol. Plant">
        <title>The Chromosome-Based Rubber Tree Genome Provides New Insights into Spurge Genome Evolution and Rubber Biosynthesis.</title>
        <authorList>
            <person name="Liu J."/>
            <person name="Shi C."/>
            <person name="Shi C.C."/>
            <person name="Li W."/>
            <person name="Zhang Q.J."/>
            <person name="Zhang Y."/>
            <person name="Li K."/>
            <person name="Lu H.F."/>
            <person name="Shi C."/>
            <person name="Zhu S.T."/>
            <person name="Xiao Z.Y."/>
            <person name="Nan H."/>
            <person name="Yue Y."/>
            <person name="Zhu X.G."/>
            <person name="Wu Y."/>
            <person name="Hong X.N."/>
            <person name="Fan G.Y."/>
            <person name="Tong Y."/>
            <person name="Zhang D."/>
            <person name="Mao C.L."/>
            <person name="Liu Y.L."/>
            <person name="Hao S.J."/>
            <person name="Liu W.Q."/>
            <person name="Lv M.Q."/>
            <person name="Zhang H.B."/>
            <person name="Liu Y."/>
            <person name="Hu-Tang G.R."/>
            <person name="Wang J.P."/>
            <person name="Wang J.H."/>
            <person name="Sun Y.H."/>
            <person name="Ni S.B."/>
            <person name="Chen W.B."/>
            <person name="Zhang X.C."/>
            <person name="Jiao Y.N."/>
            <person name="Eichler E.E."/>
            <person name="Li G.H."/>
            <person name="Liu X."/>
            <person name="Gao L.Z."/>
        </authorList>
    </citation>
    <scope>NUCLEOTIDE SEQUENCE [LARGE SCALE GENOMIC DNA]</scope>
    <source>
        <strain evidence="2">cv. GT1</strain>
        <tissue evidence="1">Leaf</tissue>
    </source>
</reference>
<sequence length="92" mass="10503">MRQIPWQSKALRDDDFVAFFDFERVARLNKCESVGIDRSSRSIQRYVKLPNVVDEFQNSDYWSSGSLPLVSRWEAPAVGFVKINSDASVSAD</sequence>
<gene>
    <name evidence="1" type="ORF">GH714_019157</name>
</gene>
<proteinExistence type="predicted"/>
<keyword evidence="2" id="KW-1185">Reference proteome</keyword>
<dbReference type="EMBL" id="JAAGAX010000003">
    <property type="protein sequence ID" value="KAF2319807.1"/>
    <property type="molecule type" value="Genomic_DNA"/>
</dbReference>
<evidence type="ECO:0000313" key="2">
    <source>
        <dbReference type="Proteomes" id="UP000467840"/>
    </source>
</evidence>
<organism evidence="1 2">
    <name type="scientific">Hevea brasiliensis</name>
    <name type="common">Para rubber tree</name>
    <name type="synonym">Siphonia brasiliensis</name>
    <dbReference type="NCBI Taxonomy" id="3981"/>
    <lineage>
        <taxon>Eukaryota</taxon>
        <taxon>Viridiplantae</taxon>
        <taxon>Streptophyta</taxon>
        <taxon>Embryophyta</taxon>
        <taxon>Tracheophyta</taxon>
        <taxon>Spermatophyta</taxon>
        <taxon>Magnoliopsida</taxon>
        <taxon>eudicotyledons</taxon>
        <taxon>Gunneridae</taxon>
        <taxon>Pentapetalae</taxon>
        <taxon>rosids</taxon>
        <taxon>fabids</taxon>
        <taxon>Malpighiales</taxon>
        <taxon>Euphorbiaceae</taxon>
        <taxon>Crotonoideae</taxon>
        <taxon>Micrandreae</taxon>
        <taxon>Hevea</taxon>
    </lineage>
</organism>